<evidence type="ECO:0000256" key="4">
    <source>
        <dbReference type="ARBA" id="ARBA00023163"/>
    </source>
</evidence>
<evidence type="ECO:0000259" key="5">
    <source>
        <dbReference type="Pfam" id="PF04539"/>
    </source>
</evidence>
<comment type="caution">
    <text evidence="8">The sequence shown here is derived from an EMBL/GenBank/DDBJ whole genome shotgun (WGS) entry which is preliminary data.</text>
</comment>
<protein>
    <submittedName>
        <fullName evidence="8">RNA polymerase sigma factor SigF</fullName>
    </submittedName>
</protein>
<sequence length="265" mass="29012">MSVAVTATAARSTREATDATALALLSLLADLAAGSPDRQRVRDRVVEMYIPLARYLAQRFSHRGEPVEDLIQVAHIGLLKAVDGFDPARGVPFTGYAIPGITGELKRHFRDKCWNIRVPRRTQETRLRINHVTEELTHSLGRSPTVADLAGRLGVSEEEIIEGLDATHAYRTLSLDAPVGHDGDAATGLADMIGHVDADIEQVELRETLRPLLAALPARDQRIVTLRFFGNLTQAQIAADLGVSQMHVSRLLRGALDRLRQGLLT</sequence>
<dbReference type="NCBIfam" id="TIGR02937">
    <property type="entry name" value="sigma70-ECF"/>
    <property type="match status" value="1"/>
</dbReference>
<feature type="domain" description="RNA polymerase sigma-70 region 4" evidence="7">
    <location>
        <begin position="212"/>
        <end position="261"/>
    </location>
</feature>
<dbReference type="EMBL" id="JBHMCA010000043">
    <property type="protein sequence ID" value="MFB9445980.1"/>
    <property type="molecule type" value="Genomic_DNA"/>
</dbReference>
<proteinExistence type="predicted"/>
<evidence type="ECO:0000259" key="7">
    <source>
        <dbReference type="Pfam" id="PF04545"/>
    </source>
</evidence>
<dbReference type="InterPro" id="IPR007624">
    <property type="entry name" value="RNA_pol_sigma70_r3"/>
</dbReference>
<dbReference type="InterPro" id="IPR014284">
    <property type="entry name" value="RNA_pol_sigma-70_dom"/>
</dbReference>
<evidence type="ECO:0000256" key="3">
    <source>
        <dbReference type="ARBA" id="ARBA00023125"/>
    </source>
</evidence>
<feature type="domain" description="RNA polymerase sigma-70 region 2" evidence="6">
    <location>
        <begin position="46"/>
        <end position="112"/>
    </location>
</feature>
<dbReference type="InterPro" id="IPR013324">
    <property type="entry name" value="RNA_pol_sigma_r3/r4-like"/>
</dbReference>
<evidence type="ECO:0000259" key="6">
    <source>
        <dbReference type="Pfam" id="PF04542"/>
    </source>
</evidence>
<feature type="domain" description="RNA polymerase sigma-70 region 3" evidence="5">
    <location>
        <begin position="124"/>
        <end position="186"/>
    </location>
</feature>
<dbReference type="InterPro" id="IPR000943">
    <property type="entry name" value="RNA_pol_sigma70"/>
</dbReference>
<keyword evidence="2" id="KW-0731">Sigma factor</keyword>
<reference evidence="8 9" key="1">
    <citation type="submission" date="2024-09" db="EMBL/GenBank/DDBJ databases">
        <authorList>
            <person name="Sun Q."/>
            <person name="Mori K."/>
        </authorList>
    </citation>
    <scope>NUCLEOTIDE SEQUENCE [LARGE SCALE GENOMIC DNA]</scope>
    <source>
        <strain evidence="8 9">JCM 3307</strain>
    </source>
</reference>
<dbReference type="RefSeq" id="WP_223092966.1">
    <property type="nucleotide sequence ID" value="NZ_CP061913.1"/>
</dbReference>
<dbReference type="InterPro" id="IPR007630">
    <property type="entry name" value="RNA_pol_sigma70_r4"/>
</dbReference>
<dbReference type="PANTHER" id="PTHR30385:SF4">
    <property type="entry name" value="RNA POLYMERASE SIGMA-E FACTOR"/>
    <property type="match status" value="1"/>
</dbReference>
<dbReference type="PANTHER" id="PTHR30385">
    <property type="entry name" value="SIGMA FACTOR F FLAGELLAR"/>
    <property type="match status" value="1"/>
</dbReference>
<dbReference type="NCBIfam" id="TIGR02980">
    <property type="entry name" value="SigBFG"/>
    <property type="match status" value="1"/>
</dbReference>
<dbReference type="Pfam" id="PF04542">
    <property type="entry name" value="Sigma70_r2"/>
    <property type="match status" value="1"/>
</dbReference>
<keyword evidence="3" id="KW-0238">DNA-binding</keyword>
<keyword evidence="9" id="KW-1185">Reference proteome</keyword>
<dbReference type="PRINTS" id="PR00046">
    <property type="entry name" value="SIGMA70FCT"/>
</dbReference>
<dbReference type="Pfam" id="PF04545">
    <property type="entry name" value="Sigma70_r4"/>
    <property type="match status" value="1"/>
</dbReference>
<dbReference type="Proteomes" id="UP001589608">
    <property type="component" value="Unassembled WGS sequence"/>
</dbReference>
<dbReference type="Gene3D" id="1.10.10.10">
    <property type="entry name" value="Winged helix-like DNA-binding domain superfamily/Winged helix DNA-binding domain"/>
    <property type="match status" value="2"/>
</dbReference>
<keyword evidence="1" id="KW-0805">Transcription regulation</keyword>
<accession>A0ABV5MAY1</accession>
<evidence type="ECO:0000256" key="2">
    <source>
        <dbReference type="ARBA" id="ARBA00023082"/>
    </source>
</evidence>
<dbReference type="SUPFAM" id="SSF88946">
    <property type="entry name" value="Sigma2 domain of RNA polymerase sigma factors"/>
    <property type="match status" value="1"/>
</dbReference>
<dbReference type="InterPro" id="IPR036388">
    <property type="entry name" value="WH-like_DNA-bd_sf"/>
</dbReference>
<dbReference type="CDD" id="cd06171">
    <property type="entry name" value="Sigma70_r4"/>
    <property type="match status" value="1"/>
</dbReference>
<dbReference type="InterPro" id="IPR013325">
    <property type="entry name" value="RNA_pol_sigma_r2"/>
</dbReference>
<evidence type="ECO:0000313" key="8">
    <source>
        <dbReference type="EMBL" id="MFB9445980.1"/>
    </source>
</evidence>
<dbReference type="Gene3D" id="1.20.120.1810">
    <property type="match status" value="1"/>
</dbReference>
<dbReference type="InterPro" id="IPR007627">
    <property type="entry name" value="RNA_pol_sigma70_r2"/>
</dbReference>
<gene>
    <name evidence="8" type="ORF">ACFFTR_23105</name>
</gene>
<dbReference type="InterPro" id="IPR014322">
    <property type="entry name" value="RNA_pol_sigma-B/F/G"/>
</dbReference>
<dbReference type="SUPFAM" id="SSF88659">
    <property type="entry name" value="Sigma3 and sigma4 domains of RNA polymerase sigma factors"/>
    <property type="match status" value="2"/>
</dbReference>
<dbReference type="Pfam" id="PF04539">
    <property type="entry name" value="Sigma70_r3"/>
    <property type="match status" value="1"/>
</dbReference>
<keyword evidence="4" id="KW-0804">Transcription</keyword>
<evidence type="ECO:0000313" key="9">
    <source>
        <dbReference type="Proteomes" id="UP001589608"/>
    </source>
</evidence>
<name>A0ABV5MAY1_9ACTN</name>
<evidence type="ECO:0000256" key="1">
    <source>
        <dbReference type="ARBA" id="ARBA00023015"/>
    </source>
</evidence>
<organism evidence="8 9">
    <name type="scientific">Dactylosporangium vinaceum</name>
    <dbReference type="NCBI Taxonomy" id="53362"/>
    <lineage>
        <taxon>Bacteria</taxon>
        <taxon>Bacillati</taxon>
        <taxon>Actinomycetota</taxon>
        <taxon>Actinomycetes</taxon>
        <taxon>Micromonosporales</taxon>
        <taxon>Micromonosporaceae</taxon>
        <taxon>Dactylosporangium</taxon>
    </lineage>
</organism>